<feature type="region of interest" description="Disordered" evidence="1">
    <location>
        <begin position="31"/>
        <end position="57"/>
    </location>
</feature>
<dbReference type="Proteomes" id="UP000295192">
    <property type="component" value="Unassembled WGS sequence"/>
</dbReference>
<feature type="domain" description="Reverse transcriptase" evidence="2">
    <location>
        <begin position="128"/>
        <end position="211"/>
    </location>
</feature>
<dbReference type="AlphaFoldDB" id="A0A484AS12"/>
<proteinExistence type="predicted"/>
<dbReference type="InterPro" id="IPR043502">
    <property type="entry name" value="DNA/RNA_pol_sf"/>
</dbReference>
<protein>
    <recommendedName>
        <fullName evidence="2">Reverse transcriptase domain-containing protein</fullName>
    </recommendedName>
</protein>
<accession>A0A484AS12</accession>
<dbReference type="InterPro" id="IPR000477">
    <property type="entry name" value="RT_dom"/>
</dbReference>
<dbReference type="Pfam" id="PF00078">
    <property type="entry name" value="RVT_1"/>
    <property type="match status" value="1"/>
</dbReference>
<dbReference type="PANTHER" id="PTHR33064">
    <property type="entry name" value="POL PROTEIN"/>
    <property type="match status" value="1"/>
</dbReference>
<name>A0A484AS12_DRONA</name>
<dbReference type="GO" id="GO:0071897">
    <property type="term" value="P:DNA biosynthetic process"/>
    <property type="evidence" value="ECO:0007669"/>
    <property type="project" value="UniProtKB-ARBA"/>
</dbReference>
<sequence length="249" mass="27047">MTATIDTGATRSFMSEDCVRQQMVQRDAVANNAGRRVVAGRDSNNEGGRNPRGEGATLRCGDTELTMRTEEMPNENSHSEDEGPLARRASYANEPRGAMLDPAIEEAESSGGCRIAEGAGHLREEGRRAARIETGRWPFGLHSAGATFQTALDTVIGPEMAPHALTYLDDIVVIGASKEEHTANLREVFRRLRAANLKVNSKKCSLAYLGHVISGEGICTDSAKVEAIRDFPTLKNLKELRQCQGSNLH</sequence>
<dbReference type="PANTHER" id="PTHR33064:SF37">
    <property type="entry name" value="RIBONUCLEASE H"/>
    <property type="match status" value="1"/>
</dbReference>
<evidence type="ECO:0000313" key="4">
    <source>
        <dbReference type="Proteomes" id="UP000295192"/>
    </source>
</evidence>
<evidence type="ECO:0000259" key="2">
    <source>
        <dbReference type="Pfam" id="PF00078"/>
    </source>
</evidence>
<reference evidence="3 4" key="1">
    <citation type="journal article" date="2019" name="J. Hered.">
        <title>An Improved Genome Assembly for Drosophila navojoa, the Basal Species in the mojavensis Cluster.</title>
        <authorList>
            <person name="Vanderlinde T."/>
            <person name="Dupim E.G."/>
            <person name="Nazario-Yepiz N.O."/>
            <person name="Carvalho A.B."/>
        </authorList>
    </citation>
    <scope>NUCLEOTIDE SEQUENCE [LARGE SCALE GENOMIC DNA]</scope>
    <source>
        <strain evidence="3">Navoj_Jal97</strain>
        <tissue evidence="3">Whole organism</tissue>
    </source>
</reference>
<dbReference type="EMBL" id="LSRL02001212">
    <property type="protein sequence ID" value="TDG39246.1"/>
    <property type="molecule type" value="Genomic_DNA"/>
</dbReference>
<dbReference type="STRING" id="7232.A0A484AS12"/>
<comment type="caution">
    <text evidence="3">The sequence shown here is derived from an EMBL/GenBank/DDBJ whole genome shotgun (WGS) entry which is preliminary data.</text>
</comment>
<dbReference type="InterPro" id="IPR051320">
    <property type="entry name" value="Viral_Replic_Matur_Polypro"/>
</dbReference>
<dbReference type="InterPro" id="IPR043128">
    <property type="entry name" value="Rev_trsase/Diguanyl_cyclase"/>
</dbReference>
<organism evidence="3 4">
    <name type="scientific">Drosophila navojoa</name>
    <name type="common">Fruit fly</name>
    <dbReference type="NCBI Taxonomy" id="7232"/>
    <lineage>
        <taxon>Eukaryota</taxon>
        <taxon>Metazoa</taxon>
        <taxon>Ecdysozoa</taxon>
        <taxon>Arthropoda</taxon>
        <taxon>Hexapoda</taxon>
        <taxon>Insecta</taxon>
        <taxon>Pterygota</taxon>
        <taxon>Neoptera</taxon>
        <taxon>Endopterygota</taxon>
        <taxon>Diptera</taxon>
        <taxon>Brachycera</taxon>
        <taxon>Muscomorpha</taxon>
        <taxon>Ephydroidea</taxon>
        <taxon>Drosophilidae</taxon>
        <taxon>Drosophila</taxon>
    </lineage>
</organism>
<dbReference type="Gene3D" id="3.30.70.270">
    <property type="match status" value="1"/>
</dbReference>
<dbReference type="SUPFAM" id="SSF56672">
    <property type="entry name" value="DNA/RNA polymerases"/>
    <property type="match status" value="1"/>
</dbReference>
<evidence type="ECO:0000313" key="3">
    <source>
        <dbReference type="EMBL" id="TDG39246.1"/>
    </source>
</evidence>
<dbReference type="CDD" id="cd01647">
    <property type="entry name" value="RT_LTR"/>
    <property type="match status" value="1"/>
</dbReference>
<feature type="compositionally biased region" description="Low complexity" evidence="1">
    <location>
        <begin position="31"/>
        <end position="48"/>
    </location>
</feature>
<gene>
    <name evidence="3" type="ORF">AWZ03_014333</name>
</gene>
<evidence type="ECO:0000256" key="1">
    <source>
        <dbReference type="SAM" id="MobiDB-lite"/>
    </source>
</evidence>
<keyword evidence="4" id="KW-1185">Reference proteome</keyword>